<evidence type="ECO:0000313" key="2">
    <source>
        <dbReference type="WBParaSite" id="ALUE_0002169901-mRNA-1"/>
    </source>
</evidence>
<proteinExistence type="predicted"/>
<accession>A0A0M3ISH1</accession>
<dbReference type="AlphaFoldDB" id="A0A0M3ISH1"/>
<dbReference type="WBParaSite" id="ALUE_0002169901-mRNA-1">
    <property type="protein sequence ID" value="ALUE_0002169901-mRNA-1"/>
    <property type="gene ID" value="ALUE_0002169901"/>
</dbReference>
<evidence type="ECO:0000313" key="1">
    <source>
        <dbReference type="Proteomes" id="UP000036681"/>
    </source>
</evidence>
<protein>
    <submittedName>
        <fullName evidence="2">Uncharacterized protein</fullName>
    </submittedName>
</protein>
<name>A0A0M3ISH1_ASCLU</name>
<organism evidence="1 2">
    <name type="scientific">Ascaris lumbricoides</name>
    <name type="common">Giant roundworm</name>
    <dbReference type="NCBI Taxonomy" id="6252"/>
    <lineage>
        <taxon>Eukaryota</taxon>
        <taxon>Metazoa</taxon>
        <taxon>Ecdysozoa</taxon>
        <taxon>Nematoda</taxon>
        <taxon>Chromadorea</taxon>
        <taxon>Rhabditida</taxon>
        <taxon>Spirurina</taxon>
        <taxon>Ascaridomorpha</taxon>
        <taxon>Ascaridoidea</taxon>
        <taxon>Ascarididae</taxon>
        <taxon>Ascaris</taxon>
    </lineage>
</organism>
<dbReference type="Proteomes" id="UP000036681">
    <property type="component" value="Unplaced"/>
</dbReference>
<reference evidence="2" key="1">
    <citation type="submission" date="2017-02" db="UniProtKB">
        <authorList>
            <consortium name="WormBaseParasite"/>
        </authorList>
    </citation>
    <scope>IDENTIFICATION</scope>
</reference>
<keyword evidence="1" id="KW-1185">Reference proteome</keyword>
<sequence>MGSIKRVQIVRFFFFFEKANIDRIDAKTIKKRRKWNKFFLSYDEIFSNMQISVCGLYRLQREKACI</sequence>